<sequence>MLVNKILKVVLLLLGGTFITLQSFAYEVEGSTVSSLMLILLTVLYCRWTKNKSNLFFWFLVVFTVAEVIGGISYHVSEIPEGEVNYYYYGSNILYMLAYAMLIVKIIKGLDLRKVFKEHSVPVLILVVLGVFCVSVVSATTENVLSVYENYLEFTYNTVIMVLLSVALINYMYRNDNKSMLFLIGSIFIFFSETIQLAYYYILLEDNNLGFIYSFFLVVAFLFFYLQSQLQFTGPEPEFNDETLEV</sequence>
<dbReference type="Proteomes" id="UP000607435">
    <property type="component" value="Unassembled WGS sequence"/>
</dbReference>
<feature type="transmembrane region" description="Helical" evidence="1">
    <location>
        <begin position="31"/>
        <end position="48"/>
    </location>
</feature>
<gene>
    <name evidence="2" type="ORF">H6H04_16690</name>
</gene>
<keyword evidence="1" id="KW-0812">Transmembrane</keyword>
<evidence type="ECO:0008006" key="4">
    <source>
        <dbReference type="Google" id="ProtNLM"/>
    </source>
</evidence>
<feature type="transmembrane region" description="Helical" evidence="1">
    <location>
        <begin position="86"/>
        <end position="107"/>
    </location>
</feature>
<dbReference type="RefSeq" id="WP_186847134.1">
    <property type="nucleotide sequence ID" value="NZ_JACOME010000008.1"/>
</dbReference>
<evidence type="ECO:0000313" key="3">
    <source>
        <dbReference type="Proteomes" id="UP000607435"/>
    </source>
</evidence>
<keyword evidence="1" id="KW-1133">Transmembrane helix</keyword>
<name>A0ABR6Y5K7_9FLAO</name>
<keyword evidence="1" id="KW-0472">Membrane</keyword>
<comment type="caution">
    <text evidence="2">The sequence shown here is derived from an EMBL/GenBank/DDBJ whole genome shotgun (WGS) entry which is preliminary data.</text>
</comment>
<keyword evidence="3" id="KW-1185">Reference proteome</keyword>
<accession>A0ABR6Y5K7</accession>
<feature type="transmembrane region" description="Helical" evidence="1">
    <location>
        <begin position="7"/>
        <end position="25"/>
    </location>
</feature>
<proteinExistence type="predicted"/>
<evidence type="ECO:0000313" key="2">
    <source>
        <dbReference type="EMBL" id="MBC3848035.1"/>
    </source>
</evidence>
<feature type="transmembrane region" description="Helical" evidence="1">
    <location>
        <begin position="119"/>
        <end position="139"/>
    </location>
</feature>
<reference evidence="2 3" key="1">
    <citation type="submission" date="2020-08" db="EMBL/GenBank/DDBJ databases">
        <title>Winogradskyella ouciana sp. nov., isolated from the hadal seawater of the Mariana Trench.</title>
        <authorList>
            <person name="He X."/>
        </authorList>
    </citation>
    <scope>NUCLEOTIDE SEQUENCE [LARGE SCALE GENOMIC DNA]</scope>
    <source>
        <strain evidence="2 3">KCTC 22026</strain>
    </source>
</reference>
<protein>
    <recommendedName>
        <fullName evidence="4">YhhN-like protein</fullName>
    </recommendedName>
</protein>
<organism evidence="2 3">
    <name type="scientific">Winogradskyella echinorum</name>
    <dbReference type="NCBI Taxonomy" id="538189"/>
    <lineage>
        <taxon>Bacteria</taxon>
        <taxon>Pseudomonadati</taxon>
        <taxon>Bacteroidota</taxon>
        <taxon>Flavobacteriia</taxon>
        <taxon>Flavobacteriales</taxon>
        <taxon>Flavobacteriaceae</taxon>
        <taxon>Winogradskyella</taxon>
    </lineage>
</organism>
<dbReference type="EMBL" id="JACOME010000008">
    <property type="protein sequence ID" value="MBC3848035.1"/>
    <property type="molecule type" value="Genomic_DNA"/>
</dbReference>
<feature type="transmembrane region" description="Helical" evidence="1">
    <location>
        <begin position="55"/>
        <end position="74"/>
    </location>
</feature>
<feature type="transmembrane region" description="Helical" evidence="1">
    <location>
        <begin position="208"/>
        <end position="226"/>
    </location>
</feature>
<feature type="transmembrane region" description="Helical" evidence="1">
    <location>
        <begin position="180"/>
        <end position="202"/>
    </location>
</feature>
<evidence type="ECO:0000256" key="1">
    <source>
        <dbReference type="SAM" id="Phobius"/>
    </source>
</evidence>
<feature type="transmembrane region" description="Helical" evidence="1">
    <location>
        <begin position="154"/>
        <end position="173"/>
    </location>
</feature>